<feature type="domain" description="NADH:quinone oxidoreductase/Mrp antiporter transmembrane" evidence="17">
    <location>
        <begin position="84"/>
        <end position="372"/>
    </location>
</feature>
<evidence type="ECO:0000256" key="11">
    <source>
        <dbReference type="ARBA" id="ARBA00023027"/>
    </source>
</evidence>
<feature type="transmembrane region" description="Helical" evidence="16">
    <location>
        <begin position="156"/>
        <end position="174"/>
    </location>
</feature>
<evidence type="ECO:0000256" key="16">
    <source>
        <dbReference type="RuleBase" id="RU003297"/>
    </source>
</evidence>
<evidence type="ECO:0000256" key="7">
    <source>
        <dbReference type="ARBA" id="ARBA00022692"/>
    </source>
</evidence>
<feature type="transmembrane region" description="Helical" evidence="16">
    <location>
        <begin position="402"/>
        <end position="421"/>
    </location>
</feature>
<feature type="transmembrane region" description="Helical" evidence="16">
    <location>
        <begin position="359"/>
        <end position="381"/>
    </location>
</feature>
<proteinExistence type="inferred from homology"/>
<dbReference type="PRINTS" id="PR01437">
    <property type="entry name" value="NUOXDRDTASE4"/>
</dbReference>
<evidence type="ECO:0000256" key="14">
    <source>
        <dbReference type="ARBA" id="ARBA00023136"/>
    </source>
</evidence>
<evidence type="ECO:0000256" key="8">
    <source>
        <dbReference type="ARBA" id="ARBA00022967"/>
    </source>
</evidence>
<evidence type="ECO:0000259" key="17">
    <source>
        <dbReference type="Pfam" id="PF00361"/>
    </source>
</evidence>
<evidence type="ECO:0000256" key="2">
    <source>
        <dbReference type="ARBA" id="ARBA00009025"/>
    </source>
</evidence>
<feature type="transmembrane region" description="Helical" evidence="16">
    <location>
        <begin position="195"/>
        <end position="213"/>
    </location>
</feature>
<feature type="transmembrane region" description="Helical" evidence="16">
    <location>
        <begin position="254"/>
        <end position="273"/>
    </location>
</feature>
<dbReference type="GO" id="GO:0042773">
    <property type="term" value="P:ATP synthesis coupled electron transport"/>
    <property type="evidence" value="ECO:0007669"/>
    <property type="project" value="InterPro"/>
</dbReference>
<evidence type="ECO:0000256" key="3">
    <source>
        <dbReference type="ARBA" id="ARBA00012944"/>
    </source>
</evidence>
<dbReference type="InterPro" id="IPR003918">
    <property type="entry name" value="NADH_UbQ_OxRdtase"/>
</dbReference>
<sequence>MDSLGLAQLSSFFFFFFSLIVYSSGMEWVLMWMDFGVDYLSISLLALSCLVISLAILSGLEKACNEMTWACSFLMVALALSFSSPNFLIFYCGFELSMVPMVYIILRWGSEAVRLVAGGYMVVYTLFSSMPLLWALACLSHKAGDVSMVLFNKTPFSGMMGGLWWVCLILAFLVKSPIYPFHLWLPKAHVEAPTFGSMILAGIMLKLGTYGLFRVFPLYGNGHWIINSLVISLGIWGAIYSGIICLRLVDMKEVIAYASVGHMGLVVSGIFSWNSWGFHGAYMMMLSHGLISSLLFALVGFMSDLSGSRGFIFNRGWMNIRPFLSVFMFMGCSANMGVPPFPSFIAELSLMGGLGSMNYINFFLVGIASVLTGAYSLRLYLLTQHGSSSSHLLPINKVNNGPVFLSMLMHCVFMGLLNFVWMF</sequence>
<keyword evidence="11 16" id="KW-0520">NAD</keyword>
<dbReference type="GO" id="GO:0031966">
    <property type="term" value="C:mitochondrial membrane"/>
    <property type="evidence" value="ECO:0007669"/>
    <property type="project" value="UniProtKB-SubCell"/>
</dbReference>
<feature type="transmembrane region" description="Helical" evidence="16">
    <location>
        <begin position="322"/>
        <end position="339"/>
    </location>
</feature>
<dbReference type="STRING" id="7574.A0A2H4H0Y3"/>
<dbReference type="PANTHER" id="PTHR43507:SF20">
    <property type="entry name" value="NADH-UBIQUINONE OXIDOREDUCTASE CHAIN 4"/>
    <property type="match status" value="1"/>
</dbReference>
<feature type="transmembrane region" description="Helical" evidence="16">
    <location>
        <begin position="225"/>
        <end position="249"/>
    </location>
</feature>
<evidence type="ECO:0000256" key="13">
    <source>
        <dbReference type="ARBA" id="ARBA00023128"/>
    </source>
</evidence>
<protein>
    <recommendedName>
        <fullName evidence="4 16">NADH-ubiquinone oxidoreductase chain 4</fullName>
        <ecNumber evidence="3 16">7.1.1.2</ecNumber>
    </recommendedName>
</protein>
<evidence type="ECO:0000256" key="10">
    <source>
        <dbReference type="ARBA" id="ARBA00022989"/>
    </source>
</evidence>
<evidence type="ECO:0000256" key="12">
    <source>
        <dbReference type="ARBA" id="ARBA00023075"/>
    </source>
</evidence>
<keyword evidence="5 16" id="KW-0813">Transport</keyword>
<reference evidence="18" key="1">
    <citation type="submission" date="2016-08" db="EMBL/GenBank/DDBJ databases">
        <title>Complete mitochondrial genome of Lingula anatina.</title>
        <authorList>
            <person name="Karagozlu M.Z."/>
            <person name="Kim C.-B."/>
        </authorList>
    </citation>
    <scope>NUCLEOTIDE SEQUENCE</scope>
</reference>
<dbReference type="PANTHER" id="PTHR43507">
    <property type="entry name" value="NADH-UBIQUINONE OXIDOREDUCTASE CHAIN 4"/>
    <property type="match status" value="1"/>
</dbReference>
<dbReference type="GO" id="GO:0015990">
    <property type="term" value="P:electron transport coupled proton transport"/>
    <property type="evidence" value="ECO:0007669"/>
    <property type="project" value="TreeGrafter"/>
</dbReference>
<dbReference type="InterPro" id="IPR001750">
    <property type="entry name" value="ND/Mrp_TM"/>
</dbReference>
<keyword evidence="14 16" id="KW-0472">Membrane</keyword>
<feature type="transmembrane region" description="Helical" evidence="16">
    <location>
        <begin position="279"/>
        <end position="301"/>
    </location>
</feature>
<organism evidence="18">
    <name type="scientific">Lingula anatina</name>
    <name type="common">Brachiopod</name>
    <name type="synonym">Lingula unguis</name>
    <dbReference type="NCBI Taxonomy" id="7574"/>
    <lineage>
        <taxon>Eukaryota</taxon>
        <taxon>Metazoa</taxon>
        <taxon>Spiralia</taxon>
        <taxon>Lophotrochozoa</taxon>
        <taxon>Brachiopoda</taxon>
        <taxon>Linguliformea</taxon>
        <taxon>Lingulata</taxon>
        <taxon>Lingulida</taxon>
        <taxon>Linguloidea</taxon>
        <taxon>Lingulidae</taxon>
        <taxon>Lingula</taxon>
    </lineage>
</organism>
<dbReference type="AlphaFoldDB" id="A0A2H4H0Y3"/>
<feature type="transmembrane region" description="Helical" evidence="16">
    <location>
        <begin position="113"/>
        <end position="136"/>
    </location>
</feature>
<keyword evidence="7 16" id="KW-0812">Transmembrane</keyword>
<dbReference type="GO" id="GO:0008137">
    <property type="term" value="F:NADH dehydrogenase (ubiquinone) activity"/>
    <property type="evidence" value="ECO:0007669"/>
    <property type="project" value="UniProtKB-UniRule"/>
</dbReference>
<dbReference type="EMBL" id="KX774482">
    <property type="protein sequence ID" value="ARH11233.2"/>
    <property type="molecule type" value="Genomic_DNA"/>
</dbReference>
<comment type="function">
    <text evidence="16">Core subunit of the mitochondrial membrane respiratory chain NADH dehydrogenase (Complex I) which catalyzes electron transfer from NADH through the respiratory chain, using ubiquinone as an electron acceptor. Essential for the catalytic activity and assembly of complex I.</text>
</comment>
<dbReference type="GO" id="GO:0003954">
    <property type="term" value="F:NADH dehydrogenase activity"/>
    <property type="evidence" value="ECO:0007669"/>
    <property type="project" value="TreeGrafter"/>
</dbReference>
<keyword evidence="10 16" id="KW-1133">Transmembrane helix</keyword>
<comment type="catalytic activity">
    <reaction evidence="15 16">
        <text>a ubiquinone + NADH + 5 H(+)(in) = a ubiquinol + NAD(+) + 4 H(+)(out)</text>
        <dbReference type="Rhea" id="RHEA:29091"/>
        <dbReference type="Rhea" id="RHEA-COMP:9565"/>
        <dbReference type="Rhea" id="RHEA-COMP:9566"/>
        <dbReference type="ChEBI" id="CHEBI:15378"/>
        <dbReference type="ChEBI" id="CHEBI:16389"/>
        <dbReference type="ChEBI" id="CHEBI:17976"/>
        <dbReference type="ChEBI" id="CHEBI:57540"/>
        <dbReference type="ChEBI" id="CHEBI:57945"/>
        <dbReference type="EC" id="7.1.1.2"/>
    </reaction>
</comment>
<dbReference type="EC" id="7.1.1.2" evidence="3 16"/>
<keyword evidence="9 16" id="KW-0249">Electron transport</keyword>
<comment type="similarity">
    <text evidence="2 16">Belongs to the complex I subunit 4 family.</text>
</comment>
<comment type="subcellular location">
    <subcellularLocation>
        <location evidence="1 16">Mitochondrion membrane</location>
        <topology evidence="1 16">Multi-pass membrane protein</topology>
    </subcellularLocation>
</comment>
<evidence type="ECO:0000256" key="1">
    <source>
        <dbReference type="ARBA" id="ARBA00004225"/>
    </source>
</evidence>
<keyword evidence="8" id="KW-1278">Translocase</keyword>
<evidence type="ECO:0000256" key="5">
    <source>
        <dbReference type="ARBA" id="ARBA00022448"/>
    </source>
</evidence>
<keyword evidence="12 16" id="KW-0830">Ubiquinone</keyword>
<dbReference type="GO" id="GO:0048039">
    <property type="term" value="F:ubiquinone binding"/>
    <property type="evidence" value="ECO:0007669"/>
    <property type="project" value="TreeGrafter"/>
</dbReference>
<keyword evidence="6 16" id="KW-0679">Respiratory chain</keyword>
<evidence type="ECO:0000256" key="15">
    <source>
        <dbReference type="ARBA" id="ARBA00049551"/>
    </source>
</evidence>
<name>A0A2H4H0Y3_LINAN</name>
<evidence type="ECO:0000313" key="18">
    <source>
        <dbReference type="EMBL" id="ARH11233.2"/>
    </source>
</evidence>
<evidence type="ECO:0000256" key="6">
    <source>
        <dbReference type="ARBA" id="ARBA00022660"/>
    </source>
</evidence>
<dbReference type="Pfam" id="PF00361">
    <property type="entry name" value="Proton_antipo_M"/>
    <property type="match status" value="1"/>
</dbReference>
<geneLocation type="mitochondrion" evidence="18"/>
<evidence type="ECO:0000256" key="9">
    <source>
        <dbReference type="ARBA" id="ARBA00022982"/>
    </source>
</evidence>
<feature type="transmembrane region" description="Helical" evidence="16">
    <location>
        <begin position="39"/>
        <end position="60"/>
    </location>
</feature>
<gene>
    <name evidence="18" type="primary">ND4</name>
</gene>
<keyword evidence="13 16" id="KW-0496">Mitochondrion</keyword>
<evidence type="ECO:0000256" key="4">
    <source>
        <dbReference type="ARBA" id="ARBA00021006"/>
    </source>
</evidence>
<accession>A0A2H4H0Y3</accession>
<feature type="transmembrane region" description="Helical" evidence="16">
    <location>
        <begin position="12"/>
        <end position="33"/>
    </location>
</feature>